<sequence length="603" mass="67174">MDSKMSPPALYGQQEGKRTHSIENSSNEKSTSQQSGGGAEEALTYVYEPQGELLQAQHDLSHSTTEFVIPHLGPVNSPHPGEATLSNAGAKRKIDACRTDSGSEVEHQAKRVLHNVLDARSGPDNASQGNGIRSDRADYQSNQATGDQHIRTLADVSVNMVLPPRRVFPIQIGDRLFRLSGASISSDAPSYFSHFFETQIRQGNGADDVRTLYIDRDPATFEDISLHLQGYHVEPRDSTHYVKLFADAQFFSLQRLISQLCASPIYIRIGETEFRIPRDLFNGPGDSPNYFSLGFAMFLSSEDNVFPGLSQSTLLRPPPISPPSVPNKSARTFNDLLHIVKGYPVEIRNEQHRNELLRDARYFHLKGLEQRLIAHHIAHNYTRQCDEITVRLEDIRPCGLSVVLRQMDGGVSSSAGKTMKSGWINYQRPHVDQSARELIIEISEEDQLLLLMEDNSGSTPIYGKATLKQQTLVRMTSVLSALGNIRNLKTGSSTNTGRESSESEIVDGSIDICIEDDADVTVDGGKYHVAEKEALQPSGSKRKQKQSMEVKREAELWTVLKSQWRISLRPIEDGDGLKATWQAVKLIAVRSERERNALKDFLT</sequence>
<evidence type="ECO:0000313" key="4">
    <source>
        <dbReference type="Proteomes" id="UP001303373"/>
    </source>
</evidence>
<dbReference type="PANTHER" id="PTHR31758:SF2">
    <property type="entry name" value="BTB_POZ DOMAIN-CONTAINING PROTEIN YLR108C"/>
    <property type="match status" value="1"/>
</dbReference>
<proteinExistence type="predicted"/>
<evidence type="ECO:0000259" key="2">
    <source>
        <dbReference type="Pfam" id="PF02214"/>
    </source>
</evidence>
<gene>
    <name evidence="3" type="ORF">R9X50_00636200</name>
</gene>
<dbReference type="Gene3D" id="3.30.710.10">
    <property type="entry name" value="Potassium Channel Kv1.1, Chain A"/>
    <property type="match status" value="1"/>
</dbReference>
<accession>A0AAQ3MD77</accession>
<dbReference type="GO" id="GO:0051260">
    <property type="term" value="P:protein homooligomerization"/>
    <property type="evidence" value="ECO:0007669"/>
    <property type="project" value="InterPro"/>
</dbReference>
<dbReference type="Proteomes" id="UP001303373">
    <property type="component" value="Chromosome 10"/>
</dbReference>
<protein>
    <recommendedName>
        <fullName evidence="2">Potassium channel tetramerisation-type BTB domain-containing protein</fullName>
    </recommendedName>
</protein>
<name>A0AAQ3MD77_9PEZI</name>
<dbReference type="SUPFAM" id="SSF54695">
    <property type="entry name" value="POZ domain"/>
    <property type="match status" value="1"/>
</dbReference>
<dbReference type="Pfam" id="PF02214">
    <property type="entry name" value="BTB_2"/>
    <property type="match status" value="1"/>
</dbReference>
<feature type="compositionally biased region" description="Polar residues" evidence="1">
    <location>
        <begin position="22"/>
        <end position="34"/>
    </location>
</feature>
<keyword evidence="4" id="KW-1185">Reference proteome</keyword>
<evidence type="ECO:0000256" key="1">
    <source>
        <dbReference type="SAM" id="MobiDB-lite"/>
    </source>
</evidence>
<organism evidence="3 4">
    <name type="scientific">Acrodontium crateriforme</name>
    <dbReference type="NCBI Taxonomy" id="150365"/>
    <lineage>
        <taxon>Eukaryota</taxon>
        <taxon>Fungi</taxon>
        <taxon>Dikarya</taxon>
        <taxon>Ascomycota</taxon>
        <taxon>Pezizomycotina</taxon>
        <taxon>Dothideomycetes</taxon>
        <taxon>Dothideomycetidae</taxon>
        <taxon>Mycosphaerellales</taxon>
        <taxon>Teratosphaeriaceae</taxon>
        <taxon>Acrodontium</taxon>
    </lineage>
</organism>
<dbReference type="PANTHER" id="PTHR31758">
    <property type="entry name" value="BTB/POZ DOMAIN-CONTAINING PROTEIN YLR108C"/>
    <property type="match status" value="1"/>
</dbReference>
<evidence type="ECO:0000313" key="3">
    <source>
        <dbReference type="EMBL" id="WPH03482.1"/>
    </source>
</evidence>
<feature type="region of interest" description="Disordered" evidence="1">
    <location>
        <begin position="118"/>
        <end position="137"/>
    </location>
</feature>
<dbReference type="InterPro" id="IPR003131">
    <property type="entry name" value="T1-type_BTB"/>
</dbReference>
<dbReference type="EMBL" id="CP138589">
    <property type="protein sequence ID" value="WPH03482.1"/>
    <property type="molecule type" value="Genomic_DNA"/>
</dbReference>
<feature type="domain" description="Potassium channel tetramerisation-type BTB" evidence="2">
    <location>
        <begin position="170"/>
        <end position="261"/>
    </location>
</feature>
<dbReference type="InterPro" id="IPR011333">
    <property type="entry name" value="SKP1/BTB/POZ_sf"/>
</dbReference>
<reference evidence="3 4" key="1">
    <citation type="submission" date="2023-11" db="EMBL/GenBank/DDBJ databases">
        <title>An acidophilic fungus is an integral part of prey digestion in a carnivorous sundew plant.</title>
        <authorList>
            <person name="Tsai I.J."/>
        </authorList>
    </citation>
    <scope>NUCLEOTIDE SEQUENCE [LARGE SCALE GENOMIC DNA]</scope>
    <source>
        <strain evidence="3">169a</strain>
    </source>
</reference>
<feature type="region of interest" description="Disordered" evidence="1">
    <location>
        <begin position="1"/>
        <end position="42"/>
    </location>
</feature>
<dbReference type="AlphaFoldDB" id="A0AAQ3MD77"/>